<feature type="active site" description="Charge relay system" evidence="8">
    <location>
        <position position="60"/>
    </location>
</feature>
<dbReference type="EC" id="1.7.3.3" evidence="7 10"/>
<gene>
    <name evidence="11" type="ORF">SASPL_102456</name>
</gene>
<dbReference type="PIRSF" id="PIRSF000241">
    <property type="entry name" value="Urate_oxidase"/>
    <property type="match status" value="1"/>
</dbReference>
<evidence type="ECO:0000256" key="5">
    <source>
        <dbReference type="ARBA" id="ARBA00023002"/>
    </source>
</evidence>
<feature type="active site" description="Charge relay system" evidence="8">
    <location>
        <position position="14"/>
    </location>
</feature>
<dbReference type="Proteomes" id="UP000298416">
    <property type="component" value="Unassembled WGS sequence"/>
</dbReference>
<dbReference type="FunFam" id="3.10.270.10:FF:000001">
    <property type="entry name" value="Uricase"/>
    <property type="match status" value="1"/>
</dbReference>
<evidence type="ECO:0000256" key="4">
    <source>
        <dbReference type="ARBA" id="ARBA00022631"/>
    </source>
</evidence>
<evidence type="ECO:0000313" key="11">
    <source>
        <dbReference type="EMBL" id="KAG6437537.1"/>
    </source>
</evidence>
<reference evidence="11" key="1">
    <citation type="submission" date="2018-01" db="EMBL/GenBank/DDBJ databases">
        <authorList>
            <person name="Mao J.F."/>
        </authorList>
    </citation>
    <scope>NUCLEOTIDE SEQUENCE</scope>
    <source>
        <strain evidence="11">Huo1</strain>
        <tissue evidence="11">Leaf</tissue>
    </source>
</reference>
<feature type="binding site" evidence="9">
    <location>
        <position position="182"/>
    </location>
    <ligand>
        <name>5-hydroxyisourate</name>
        <dbReference type="ChEBI" id="CHEBI:18072"/>
    </ligand>
</feature>
<reference evidence="11" key="2">
    <citation type="submission" date="2020-08" db="EMBL/GenBank/DDBJ databases">
        <title>Plant Genome Project.</title>
        <authorList>
            <person name="Zhang R.-G."/>
        </authorList>
    </citation>
    <scope>NUCLEOTIDE SEQUENCE</scope>
    <source>
        <strain evidence="11">Huo1</strain>
        <tissue evidence="11">Leaf</tissue>
    </source>
</reference>
<dbReference type="PANTHER" id="PTHR42874:SF1">
    <property type="entry name" value="URICASE"/>
    <property type="match status" value="1"/>
</dbReference>
<organism evidence="11">
    <name type="scientific">Salvia splendens</name>
    <name type="common">Scarlet sage</name>
    <dbReference type="NCBI Taxonomy" id="180675"/>
    <lineage>
        <taxon>Eukaryota</taxon>
        <taxon>Viridiplantae</taxon>
        <taxon>Streptophyta</taxon>
        <taxon>Embryophyta</taxon>
        <taxon>Tracheophyta</taxon>
        <taxon>Spermatophyta</taxon>
        <taxon>Magnoliopsida</taxon>
        <taxon>eudicotyledons</taxon>
        <taxon>Gunneridae</taxon>
        <taxon>Pentapetalae</taxon>
        <taxon>asterids</taxon>
        <taxon>lamiids</taxon>
        <taxon>Lamiales</taxon>
        <taxon>Lamiaceae</taxon>
        <taxon>Nepetoideae</taxon>
        <taxon>Mentheae</taxon>
        <taxon>Salviinae</taxon>
        <taxon>Salvia</taxon>
        <taxon>Salvia subgen. Calosphace</taxon>
        <taxon>core Calosphace</taxon>
    </lineage>
</organism>
<feature type="active site" description="Charge relay system" evidence="8">
    <location>
        <position position="283"/>
    </location>
</feature>
<feature type="binding site" evidence="9">
    <location>
        <position position="60"/>
    </location>
    <ligand>
        <name>urate</name>
        <dbReference type="ChEBI" id="CHEBI:17775"/>
    </ligand>
</feature>
<evidence type="ECO:0000256" key="1">
    <source>
        <dbReference type="ARBA" id="ARBA00004275"/>
    </source>
</evidence>
<proteinExistence type="inferred from homology"/>
<dbReference type="PANTHER" id="PTHR42874">
    <property type="entry name" value="URICASE"/>
    <property type="match status" value="1"/>
</dbReference>
<dbReference type="GO" id="GO:0006145">
    <property type="term" value="P:purine nucleobase catabolic process"/>
    <property type="evidence" value="ECO:0007669"/>
    <property type="project" value="TreeGrafter"/>
</dbReference>
<evidence type="ECO:0000256" key="8">
    <source>
        <dbReference type="PIRSR" id="PIRSR000241-1"/>
    </source>
</evidence>
<dbReference type="GO" id="GO:0005777">
    <property type="term" value="C:peroxisome"/>
    <property type="evidence" value="ECO:0007669"/>
    <property type="project" value="UniProtKB-SubCell"/>
</dbReference>
<dbReference type="NCBIfam" id="TIGR03383">
    <property type="entry name" value="urate_oxi"/>
    <property type="match status" value="1"/>
</dbReference>
<feature type="binding site" evidence="9">
    <location>
        <position position="199"/>
    </location>
    <ligand>
        <name>urate</name>
        <dbReference type="ChEBI" id="CHEBI:17775"/>
    </ligand>
</feature>
<evidence type="ECO:0000256" key="6">
    <source>
        <dbReference type="ARBA" id="ARBA00023140"/>
    </source>
</evidence>
<comment type="subcellular location">
    <subcellularLocation>
        <location evidence="1 7">Peroxisome</location>
    </subcellularLocation>
</comment>
<comment type="catalytic activity">
    <reaction evidence="7 10">
        <text>urate + O2 + H2O = 5-hydroxyisourate + H2O2</text>
        <dbReference type="Rhea" id="RHEA:21368"/>
        <dbReference type="ChEBI" id="CHEBI:15377"/>
        <dbReference type="ChEBI" id="CHEBI:15379"/>
        <dbReference type="ChEBI" id="CHEBI:16240"/>
        <dbReference type="ChEBI" id="CHEBI:17775"/>
        <dbReference type="ChEBI" id="CHEBI:18072"/>
        <dbReference type="EC" id="1.7.3.3"/>
    </reaction>
</comment>
<dbReference type="Pfam" id="PF01014">
    <property type="entry name" value="Uricase"/>
    <property type="match status" value="2"/>
</dbReference>
<comment type="function">
    <text evidence="7 10">Catalyzes the oxidation of uric acid to 5-hydroxyisourate, which is further processed to form (S)-allantoin.</text>
</comment>
<feature type="binding site" evidence="9">
    <location>
        <position position="61"/>
    </location>
    <ligand>
        <name>urate</name>
        <dbReference type="ChEBI" id="CHEBI:17775"/>
    </ligand>
</feature>
<feature type="binding site" evidence="9">
    <location>
        <position position="60"/>
    </location>
    <ligand>
        <name>O2</name>
        <dbReference type="ChEBI" id="CHEBI:15379"/>
    </ligand>
</feature>
<feature type="binding site" evidence="9">
    <location>
        <position position="254"/>
    </location>
    <ligand>
        <name>5-hydroxyisourate</name>
        <dbReference type="ChEBI" id="CHEBI:18072"/>
    </ligand>
</feature>
<feature type="binding site" evidence="9">
    <location>
        <position position="182"/>
    </location>
    <ligand>
        <name>urate</name>
        <dbReference type="ChEBI" id="CHEBI:17775"/>
    </ligand>
</feature>
<dbReference type="EMBL" id="PNBA02000001">
    <property type="protein sequence ID" value="KAG6437537.1"/>
    <property type="molecule type" value="Genomic_DNA"/>
</dbReference>
<evidence type="ECO:0000256" key="3">
    <source>
        <dbReference type="ARBA" id="ARBA00009760"/>
    </source>
</evidence>
<dbReference type="SUPFAM" id="SSF55620">
    <property type="entry name" value="Tetrahydrobiopterin biosynthesis enzymes-like"/>
    <property type="match status" value="2"/>
</dbReference>
<protein>
    <recommendedName>
        <fullName evidence="7 10">Uricase</fullName>
        <ecNumber evidence="7 10">1.7.3.3</ecNumber>
    </recommendedName>
    <alternativeName>
        <fullName evidence="7">Urate oxidase</fullName>
    </alternativeName>
</protein>
<feature type="binding site" evidence="9">
    <location>
        <position position="199"/>
    </location>
    <ligand>
        <name>5-hydroxyisourate</name>
        <dbReference type="ChEBI" id="CHEBI:18072"/>
    </ligand>
</feature>
<feature type="binding site" evidence="9">
    <location>
        <position position="281"/>
    </location>
    <ligand>
        <name>5-hydroxyisourate</name>
        <dbReference type="ChEBI" id="CHEBI:18072"/>
    </ligand>
</feature>
<feature type="binding site" evidence="9">
    <location>
        <position position="255"/>
    </location>
    <ligand>
        <name>urate</name>
        <dbReference type="ChEBI" id="CHEBI:17775"/>
    </ligand>
</feature>
<evidence type="ECO:0000256" key="2">
    <source>
        <dbReference type="ARBA" id="ARBA00004831"/>
    </source>
</evidence>
<keyword evidence="5 7" id="KW-0560">Oxidoreductase</keyword>
<comment type="similarity">
    <text evidence="3 7 10">Belongs to the uricase family.</text>
</comment>
<dbReference type="Gene3D" id="3.10.270.10">
    <property type="entry name" value="Urate Oxidase"/>
    <property type="match status" value="2"/>
</dbReference>
<evidence type="ECO:0000256" key="9">
    <source>
        <dbReference type="PIRSR" id="PIRSR000241-2"/>
    </source>
</evidence>
<keyword evidence="6 7" id="KW-0576">Peroxisome</keyword>
<feature type="binding site" evidence="9">
    <location>
        <position position="61"/>
    </location>
    <ligand>
        <name>5-hydroxyisourate</name>
        <dbReference type="ChEBI" id="CHEBI:18072"/>
    </ligand>
</feature>
<dbReference type="GO" id="GO:0004846">
    <property type="term" value="F:urate oxidase activity"/>
    <property type="evidence" value="ECO:0007669"/>
    <property type="project" value="UniProtKB-EC"/>
</dbReference>
<feature type="binding site" evidence="9">
    <location>
        <position position="281"/>
    </location>
    <ligand>
        <name>O2</name>
        <dbReference type="ChEBI" id="CHEBI:15379"/>
    </ligand>
</feature>
<feature type="binding site" evidence="9">
    <location>
        <position position="60"/>
    </location>
    <ligand>
        <name>5-hydroxyisourate</name>
        <dbReference type="ChEBI" id="CHEBI:18072"/>
    </ligand>
</feature>
<evidence type="ECO:0000256" key="10">
    <source>
        <dbReference type="RuleBase" id="RU004455"/>
    </source>
</evidence>
<feature type="binding site" evidence="9">
    <location>
        <position position="281"/>
    </location>
    <ligand>
        <name>urate</name>
        <dbReference type="ChEBI" id="CHEBI:17775"/>
    </ligand>
</feature>
<dbReference type="CDD" id="cd00445">
    <property type="entry name" value="Uricase"/>
    <property type="match status" value="1"/>
</dbReference>
<name>A0A8X9AC57_SALSN</name>
<evidence type="ECO:0000313" key="12">
    <source>
        <dbReference type="Proteomes" id="UP000298416"/>
    </source>
</evidence>
<comment type="pathway">
    <text evidence="2 7">Purine metabolism; urate degradation; (S)-allantoin from urate: step 1/3.</text>
</comment>
<dbReference type="AlphaFoldDB" id="A0A8X9AC57"/>
<keyword evidence="12" id="KW-1185">Reference proteome</keyword>
<feature type="binding site" evidence="9">
    <location>
        <position position="254"/>
    </location>
    <ligand>
        <name>urate</name>
        <dbReference type="ChEBI" id="CHEBI:17775"/>
    </ligand>
</feature>
<dbReference type="InterPro" id="IPR002042">
    <property type="entry name" value="Uricase"/>
</dbReference>
<sequence length="325" mass="36367">MAVNGVEFEQRHGKSRVRVGRVWREPSGRHHFVEWNVSISLLSDCLPAYTRADNSDIVATDTMKNTVYVKAKECRQQISVEDFAILLGKHFTSFYPQVSAAIINIIEKPWERINIDGQPHDHGFKLGSEKHTTEVVVKKSGGLQVISGIEGLAVLKTTQVSNAISKTCMLTQASSLLCLSGFEGFVRDKYTILPETRERMFATEVTASWKYSYETLASIPAKQLYFMEKYMGVKKILIETFFGPSKGGVYSPSVQSTLYDMANAVIARVPDVSSIQLKMPNIHFLPVNLSSKDNPIVKFEDDVFLPTDEPHGSIQASLSRLHSKM</sequence>
<dbReference type="PRINTS" id="PR00093">
    <property type="entry name" value="URICASE"/>
</dbReference>
<evidence type="ECO:0000256" key="7">
    <source>
        <dbReference type="PIRNR" id="PIRNR000241"/>
    </source>
</evidence>
<comment type="caution">
    <text evidence="11">The sequence shown here is derived from an EMBL/GenBank/DDBJ whole genome shotgun (WGS) entry which is preliminary data.</text>
</comment>
<keyword evidence="4 7" id="KW-0659">Purine metabolism</keyword>
<dbReference type="GO" id="GO:0019628">
    <property type="term" value="P:urate catabolic process"/>
    <property type="evidence" value="ECO:0007669"/>
    <property type="project" value="TreeGrafter"/>
</dbReference>
<accession>A0A8X9AC57</accession>